<accession>A0A7S0Q967</accession>
<protein>
    <submittedName>
        <fullName evidence="1">Uncharacterized protein</fullName>
    </submittedName>
</protein>
<organism evidence="1">
    <name type="scientific">Cryptomonas curvata</name>
    <dbReference type="NCBI Taxonomy" id="233186"/>
    <lineage>
        <taxon>Eukaryota</taxon>
        <taxon>Cryptophyceae</taxon>
        <taxon>Cryptomonadales</taxon>
        <taxon>Cryptomonadaceae</taxon>
        <taxon>Cryptomonas</taxon>
    </lineage>
</organism>
<name>A0A7S0Q967_9CRYP</name>
<evidence type="ECO:0000313" key="1">
    <source>
        <dbReference type="EMBL" id="CAD8624468.1"/>
    </source>
</evidence>
<gene>
    <name evidence="1" type="ORF">CCUR1050_LOCUS2144</name>
</gene>
<dbReference type="EMBL" id="HBEZ01003863">
    <property type="protein sequence ID" value="CAD8624468.1"/>
    <property type="molecule type" value="Transcribed_RNA"/>
</dbReference>
<dbReference type="AlphaFoldDB" id="A0A7S0Q967"/>
<reference evidence="1" key="1">
    <citation type="submission" date="2021-01" db="EMBL/GenBank/DDBJ databases">
        <authorList>
            <person name="Corre E."/>
            <person name="Pelletier E."/>
            <person name="Niang G."/>
            <person name="Scheremetjew M."/>
            <person name="Finn R."/>
            <person name="Kale V."/>
            <person name="Holt S."/>
            <person name="Cochrane G."/>
            <person name="Meng A."/>
            <person name="Brown T."/>
            <person name="Cohen L."/>
        </authorList>
    </citation>
    <scope>NUCLEOTIDE SEQUENCE</scope>
    <source>
        <strain evidence="1">CCAP979/52</strain>
    </source>
</reference>
<proteinExistence type="predicted"/>
<sequence>MWMASRRILIWDIRLVSLLGCKTLALELPKLMRFLLLMILTRSMSMLKFVPYYALVESCWFLEAVNHLSLNLMKDCVLERISVYVFPSKLSLMAGQLEFVSNCK</sequence>